<accession>A0A220S2M1</accession>
<proteinExistence type="predicted"/>
<dbReference type="AlphaFoldDB" id="A0A220S2M1"/>
<name>A0A220S2M1_9NEIS</name>
<dbReference type="KEGG" id="nei:BG910_08250"/>
<evidence type="ECO:0000313" key="2">
    <source>
        <dbReference type="Proteomes" id="UP000198238"/>
    </source>
</evidence>
<reference evidence="1 2" key="1">
    <citation type="submission" date="2017-06" db="EMBL/GenBank/DDBJ databases">
        <title>Neisseria chenwenguii sp. nov., isolated from the intestinal contents of Tibetan Plateau Pika in Yushu, Qinghai Province, China.</title>
        <authorList>
            <person name="Zhang G."/>
        </authorList>
    </citation>
    <scope>NUCLEOTIDE SEQUENCE [LARGE SCALE GENOMIC DNA]</scope>
    <source>
        <strain evidence="1 2">10023</strain>
    </source>
</reference>
<protein>
    <submittedName>
        <fullName evidence="1">Uncharacterized protein</fullName>
    </submittedName>
</protein>
<dbReference type="PANTHER" id="PTHR39431:SF1">
    <property type="entry name" value="FRPA_C-RELATED PROTEIN"/>
    <property type="match status" value="1"/>
</dbReference>
<organism evidence="1 2">
    <name type="scientific">Neisseria chenwenguii</name>
    <dbReference type="NCBI Taxonomy" id="1853278"/>
    <lineage>
        <taxon>Bacteria</taxon>
        <taxon>Pseudomonadati</taxon>
        <taxon>Pseudomonadota</taxon>
        <taxon>Betaproteobacteria</taxon>
        <taxon>Neisseriales</taxon>
        <taxon>Neisseriaceae</taxon>
        <taxon>Neisseria</taxon>
    </lineage>
</organism>
<dbReference type="EMBL" id="CP022278">
    <property type="protein sequence ID" value="ASK27729.1"/>
    <property type="molecule type" value="Genomic_DNA"/>
</dbReference>
<keyword evidence="2" id="KW-1185">Reference proteome</keyword>
<gene>
    <name evidence="1" type="ORF">BG910_08250</name>
</gene>
<sequence>MVLDLDGDGIETVGTSGYAGALFDHDKDGIRTSTGWVSADDGLLVVDLNGDGKVNNGGELFGDNYVLKDGNTAANGFAALAEFDTNSDGIIDANDERFKELKIWRDLDSDGISDAGELFSLADAGVKSLNVAHTDTNKALGNGNTLAQDGSYTKADGTTAQMGDLLLAADHLHSRYADSVTLTKEQARAANLQGIGRLRDLREAAVLSPELASALTAYSNVVGCNDYRYFQVT</sequence>
<evidence type="ECO:0000313" key="1">
    <source>
        <dbReference type="EMBL" id="ASK27729.1"/>
    </source>
</evidence>
<dbReference type="Proteomes" id="UP000198238">
    <property type="component" value="Chromosome"/>
</dbReference>
<dbReference type="PANTHER" id="PTHR39431">
    <property type="entry name" value="FRPA/C-RELATED PROTEIN"/>
    <property type="match status" value="1"/>
</dbReference>